<dbReference type="InterPro" id="IPR001623">
    <property type="entry name" value="DnaJ_domain"/>
</dbReference>
<dbReference type="Gene3D" id="1.10.287.110">
    <property type="entry name" value="DnaJ domain"/>
    <property type="match status" value="1"/>
</dbReference>
<reference evidence="3" key="1">
    <citation type="submission" date="2021-06" db="EMBL/GenBank/DDBJ databases">
        <title>Comparative genomics, transcriptomics and evolutionary studies reveal genomic signatures of adaptation to plant cell wall in hemibiotrophic fungi.</title>
        <authorList>
            <consortium name="DOE Joint Genome Institute"/>
            <person name="Baroncelli R."/>
            <person name="Diaz J.F."/>
            <person name="Benocci T."/>
            <person name="Peng M."/>
            <person name="Battaglia E."/>
            <person name="Haridas S."/>
            <person name="Andreopoulos W."/>
            <person name="Labutti K."/>
            <person name="Pangilinan J."/>
            <person name="Floch G.L."/>
            <person name="Makela M.R."/>
            <person name="Henrissat B."/>
            <person name="Grigoriev I.V."/>
            <person name="Crouch J.A."/>
            <person name="De Vries R.P."/>
            <person name="Sukno S.A."/>
            <person name="Thon M.R."/>
        </authorList>
    </citation>
    <scope>NUCLEOTIDE SEQUENCE</scope>
    <source>
        <strain evidence="3">MAFF235873</strain>
    </source>
</reference>
<organism evidence="3 4">
    <name type="scientific">Colletotrichum zoysiae</name>
    <dbReference type="NCBI Taxonomy" id="1216348"/>
    <lineage>
        <taxon>Eukaryota</taxon>
        <taxon>Fungi</taxon>
        <taxon>Dikarya</taxon>
        <taxon>Ascomycota</taxon>
        <taxon>Pezizomycotina</taxon>
        <taxon>Sordariomycetes</taxon>
        <taxon>Hypocreomycetidae</taxon>
        <taxon>Glomerellales</taxon>
        <taxon>Glomerellaceae</taxon>
        <taxon>Colletotrichum</taxon>
        <taxon>Colletotrichum graminicola species complex</taxon>
    </lineage>
</organism>
<name>A0AAD9HM97_9PEZI</name>
<gene>
    <name evidence="3" type="ORF">LX32DRAFT_650523</name>
</gene>
<dbReference type="Pfam" id="PF00226">
    <property type="entry name" value="DnaJ"/>
    <property type="match status" value="1"/>
</dbReference>
<dbReference type="InterPro" id="IPR053232">
    <property type="entry name" value="DnaJ_C/III_chloroplastic"/>
</dbReference>
<dbReference type="PANTHER" id="PTHR45090">
    <property type="entry name" value="CHAPERONE PROTEIN DNAJ 20 CHLOROPLASTIC"/>
    <property type="match status" value="1"/>
</dbReference>
<dbReference type="AlphaFoldDB" id="A0AAD9HM97"/>
<evidence type="ECO:0000313" key="3">
    <source>
        <dbReference type="EMBL" id="KAK2031756.1"/>
    </source>
</evidence>
<keyword evidence="4" id="KW-1185">Reference proteome</keyword>
<protein>
    <recommendedName>
        <fullName evidence="2">J domain-containing protein</fullName>
    </recommendedName>
</protein>
<accession>A0AAD9HM97</accession>
<evidence type="ECO:0000256" key="1">
    <source>
        <dbReference type="SAM" id="MobiDB-lite"/>
    </source>
</evidence>
<dbReference type="PROSITE" id="PS50076">
    <property type="entry name" value="DNAJ_2"/>
    <property type="match status" value="1"/>
</dbReference>
<dbReference type="InterPro" id="IPR036869">
    <property type="entry name" value="J_dom_sf"/>
</dbReference>
<proteinExistence type="predicted"/>
<evidence type="ECO:0000259" key="2">
    <source>
        <dbReference type="PROSITE" id="PS50076"/>
    </source>
</evidence>
<dbReference type="Proteomes" id="UP001232148">
    <property type="component" value="Unassembled WGS sequence"/>
</dbReference>
<evidence type="ECO:0000313" key="4">
    <source>
        <dbReference type="Proteomes" id="UP001232148"/>
    </source>
</evidence>
<dbReference type="EMBL" id="MU842837">
    <property type="protein sequence ID" value="KAK2031756.1"/>
    <property type="molecule type" value="Genomic_DNA"/>
</dbReference>
<dbReference type="SUPFAM" id="SSF46565">
    <property type="entry name" value="Chaperone J-domain"/>
    <property type="match status" value="1"/>
</dbReference>
<sequence length="149" mass="17721">MQRPSTSDYYRDLGVEQTATLEEIQTTFRILERQHQTDATERPLKNQDASAMTDSVLQARKAYEILCQPSERAKYDNDYANVRAAWFRYRKWAEWQKQENRKVVERDSPPKKLTGYSRKFMDKMKERRTQRSTVFLIGTPRSDDIGVFE</sequence>
<feature type="domain" description="J" evidence="2">
    <location>
        <begin position="8"/>
        <end position="79"/>
    </location>
</feature>
<dbReference type="PANTHER" id="PTHR45090:SF4">
    <property type="entry name" value="J DOMAIN-CONTAINING PROTEIN"/>
    <property type="match status" value="1"/>
</dbReference>
<comment type="caution">
    <text evidence="3">The sequence shown here is derived from an EMBL/GenBank/DDBJ whole genome shotgun (WGS) entry which is preliminary data.</text>
</comment>
<feature type="region of interest" description="Disordered" evidence="1">
    <location>
        <begin position="103"/>
        <end position="122"/>
    </location>
</feature>